<evidence type="ECO:0000256" key="1">
    <source>
        <dbReference type="ARBA" id="ARBA00007705"/>
    </source>
</evidence>
<dbReference type="PANTHER" id="PTHR10133:SF27">
    <property type="entry name" value="DNA POLYMERASE NU"/>
    <property type="match status" value="1"/>
</dbReference>
<keyword evidence="6" id="KW-0227">DNA damage</keyword>
<feature type="domain" description="DNA-directed DNA polymerase family A palm" evidence="11">
    <location>
        <begin position="129"/>
        <end position="269"/>
    </location>
</feature>
<keyword evidence="8" id="KW-0238">DNA-binding</keyword>
<dbReference type="PROSITE" id="PS00447">
    <property type="entry name" value="DNA_POLYMERASE_A"/>
    <property type="match status" value="1"/>
</dbReference>
<evidence type="ECO:0000256" key="6">
    <source>
        <dbReference type="ARBA" id="ARBA00022763"/>
    </source>
</evidence>
<dbReference type="FunFam" id="1.10.150.20:FF:000002">
    <property type="entry name" value="DNA polymerase I"/>
    <property type="match status" value="1"/>
</dbReference>
<sequence length="269" mass="29965">HQLGEQLIELETEIYSDVGHQFNINSPKQLGSVLFEELKLPTGRKGKSRYSTEASVLEGLRGAHPVIELVLDYRQLTKLKSTYIDALPGLVNPKTGRVHTSFNQTRTATGRLSSSEPNLQNIPVRGELGRQVRQAFIAPHGSRLLAGDYSQIDLRALAHLSQDPGLLNAFQQDEDIHAITAAQLSGVDTSKITPDMRRLAKTVNFGVIYGMSDYGLEQATELSRGEAARFITAYFEKYPGVKHYLESTKEQARKTGYVQTILGRRRFIP</sequence>
<evidence type="ECO:0000256" key="8">
    <source>
        <dbReference type="ARBA" id="ARBA00023125"/>
    </source>
</evidence>
<dbReference type="Gene3D" id="1.10.150.20">
    <property type="entry name" value="5' to 3' exonuclease, C-terminal subdomain"/>
    <property type="match status" value="1"/>
</dbReference>
<dbReference type="Gene3D" id="1.20.1060.10">
    <property type="entry name" value="Taq DNA Polymerase, Chain T, domain 4"/>
    <property type="match status" value="1"/>
</dbReference>
<keyword evidence="7" id="KW-0239">DNA-directed DNA polymerase</keyword>
<dbReference type="CDD" id="cd08637">
    <property type="entry name" value="DNA_pol_A_pol_I_C"/>
    <property type="match status" value="1"/>
</dbReference>
<dbReference type="AlphaFoldDB" id="X1SH53"/>
<evidence type="ECO:0000256" key="9">
    <source>
        <dbReference type="ARBA" id="ARBA00023204"/>
    </source>
</evidence>
<evidence type="ECO:0000256" key="7">
    <source>
        <dbReference type="ARBA" id="ARBA00022932"/>
    </source>
</evidence>
<evidence type="ECO:0000256" key="10">
    <source>
        <dbReference type="ARBA" id="ARBA00049244"/>
    </source>
</evidence>
<keyword evidence="3" id="KW-0808">Transferase</keyword>
<dbReference type="EC" id="2.7.7.7" evidence="2"/>
<dbReference type="GO" id="GO:0003887">
    <property type="term" value="F:DNA-directed DNA polymerase activity"/>
    <property type="evidence" value="ECO:0007669"/>
    <property type="project" value="UniProtKB-KW"/>
</dbReference>
<evidence type="ECO:0000256" key="5">
    <source>
        <dbReference type="ARBA" id="ARBA00022705"/>
    </source>
</evidence>
<keyword evidence="9" id="KW-0234">DNA repair</keyword>
<feature type="non-terminal residue" evidence="12">
    <location>
        <position position="1"/>
    </location>
</feature>
<evidence type="ECO:0000256" key="4">
    <source>
        <dbReference type="ARBA" id="ARBA00022695"/>
    </source>
</evidence>
<dbReference type="PRINTS" id="PR00868">
    <property type="entry name" value="DNAPOLI"/>
</dbReference>
<comment type="catalytic activity">
    <reaction evidence="10">
        <text>DNA(n) + a 2'-deoxyribonucleoside 5'-triphosphate = DNA(n+1) + diphosphate</text>
        <dbReference type="Rhea" id="RHEA:22508"/>
        <dbReference type="Rhea" id="RHEA-COMP:17339"/>
        <dbReference type="Rhea" id="RHEA-COMP:17340"/>
        <dbReference type="ChEBI" id="CHEBI:33019"/>
        <dbReference type="ChEBI" id="CHEBI:61560"/>
        <dbReference type="ChEBI" id="CHEBI:173112"/>
        <dbReference type="EC" id="2.7.7.7"/>
    </reaction>
</comment>
<dbReference type="InterPro" id="IPR002298">
    <property type="entry name" value="DNA_polymerase_A"/>
</dbReference>
<dbReference type="InterPro" id="IPR001098">
    <property type="entry name" value="DNA-dir_DNA_pol_A_palm_dom"/>
</dbReference>
<dbReference type="SUPFAM" id="SSF56672">
    <property type="entry name" value="DNA/RNA polymerases"/>
    <property type="match status" value="1"/>
</dbReference>
<accession>X1SH53</accession>
<dbReference type="GO" id="GO:0006261">
    <property type="term" value="P:DNA-templated DNA replication"/>
    <property type="evidence" value="ECO:0007669"/>
    <property type="project" value="InterPro"/>
</dbReference>
<organism evidence="12">
    <name type="scientific">marine sediment metagenome</name>
    <dbReference type="NCBI Taxonomy" id="412755"/>
    <lineage>
        <taxon>unclassified sequences</taxon>
        <taxon>metagenomes</taxon>
        <taxon>ecological metagenomes</taxon>
    </lineage>
</organism>
<dbReference type="GO" id="GO:0006302">
    <property type="term" value="P:double-strand break repair"/>
    <property type="evidence" value="ECO:0007669"/>
    <property type="project" value="TreeGrafter"/>
</dbReference>
<keyword evidence="4" id="KW-0548">Nucleotidyltransferase</keyword>
<evidence type="ECO:0000259" key="11">
    <source>
        <dbReference type="SMART" id="SM00482"/>
    </source>
</evidence>
<gene>
    <name evidence="12" type="ORF">S12H4_36575</name>
</gene>
<evidence type="ECO:0000313" key="12">
    <source>
        <dbReference type="EMBL" id="GAI92303.1"/>
    </source>
</evidence>
<dbReference type="GO" id="GO:0003677">
    <property type="term" value="F:DNA binding"/>
    <property type="evidence" value="ECO:0007669"/>
    <property type="project" value="UniProtKB-KW"/>
</dbReference>
<comment type="similarity">
    <text evidence="1">Belongs to the DNA polymerase type-A family.</text>
</comment>
<dbReference type="SMART" id="SM00482">
    <property type="entry name" value="POLAc"/>
    <property type="match status" value="1"/>
</dbReference>
<dbReference type="FunFam" id="1.20.1060.10:FF:000001">
    <property type="entry name" value="DNA polymerase I"/>
    <property type="match status" value="1"/>
</dbReference>
<dbReference type="Pfam" id="PF00476">
    <property type="entry name" value="DNA_pol_A"/>
    <property type="match status" value="1"/>
</dbReference>
<dbReference type="EMBL" id="BARW01021815">
    <property type="protein sequence ID" value="GAI92303.1"/>
    <property type="molecule type" value="Genomic_DNA"/>
</dbReference>
<dbReference type="InterPro" id="IPR019760">
    <property type="entry name" value="DNA-dir_DNA_pol_A_CS"/>
</dbReference>
<dbReference type="InterPro" id="IPR043502">
    <property type="entry name" value="DNA/RNA_pol_sf"/>
</dbReference>
<protein>
    <recommendedName>
        <fullName evidence="2">DNA-directed DNA polymerase</fullName>
        <ecNumber evidence="2">2.7.7.7</ecNumber>
    </recommendedName>
</protein>
<name>X1SH53_9ZZZZ</name>
<comment type="caution">
    <text evidence="12">The sequence shown here is derived from an EMBL/GenBank/DDBJ whole genome shotgun (WGS) entry which is preliminary data.</text>
</comment>
<keyword evidence="5" id="KW-0235">DNA replication</keyword>
<dbReference type="PANTHER" id="PTHR10133">
    <property type="entry name" value="DNA POLYMERASE I"/>
    <property type="match status" value="1"/>
</dbReference>
<evidence type="ECO:0000256" key="2">
    <source>
        <dbReference type="ARBA" id="ARBA00012417"/>
    </source>
</evidence>
<reference evidence="12" key="1">
    <citation type="journal article" date="2014" name="Front. Microbiol.">
        <title>High frequency of phylogenetically diverse reductive dehalogenase-homologous genes in deep subseafloor sedimentary metagenomes.</title>
        <authorList>
            <person name="Kawai M."/>
            <person name="Futagami T."/>
            <person name="Toyoda A."/>
            <person name="Takaki Y."/>
            <person name="Nishi S."/>
            <person name="Hori S."/>
            <person name="Arai W."/>
            <person name="Tsubouchi T."/>
            <person name="Morono Y."/>
            <person name="Uchiyama I."/>
            <person name="Ito T."/>
            <person name="Fujiyama A."/>
            <person name="Inagaki F."/>
            <person name="Takami H."/>
        </authorList>
    </citation>
    <scope>NUCLEOTIDE SEQUENCE</scope>
    <source>
        <strain evidence="12">Expedition CK06-06</strain>
    </source>
</reference>
<dbReference type="Gene3D" id="3.30.70.370">
    <property type="match status" value="1"/>
</dbReference>
<proteinExistence type="inferred from homology"/>
<feature type="non-terminal residue" evidence="12">
    <location>
        <position position="269"/>
    </location>
</feature>
<evidence type="ECO:0000256" key="3">
    <source>
        <dbReference type="ARBA" id="ARBA00022679"/>
    </source>
</evidence>